<keyword evidence="3" id="KW-1185">Reference proteome</keyword>
<name>K8EM61_9CHLO</name>
<feature type="coiled-coil region" evidence="1">
    <location>
        <begin position="284"/>
        <end position="315"/>
    </location>
</feature>
<dbReference type="GeneID" id="19012579"/>
<evidence type="ECO:0000313" key="2">
    <source>
        <dbReference type="EMBL" id="CCO19146.1"/>
    </source>
</evidence>
<dbReference type="Proteomes" id="UP000198341">
    <property type="component" value="Chromosome 12"/>
</dbReference>
<accession>K8EM61</accession>
<sequence length="360" mass="40952">MATTRIRIALVVPPSSLLKSSKKRKSLSKSLRSKRRHECVKVVSFNENGFMFVESALDATLTSAIALSVLYSYYHISSSSNVDDDDDDDDDGDDLRTRWTVASFLSFLPIFGSMSWFLPQLSFGSWEAEAKSEGELKRQKRFSVYVLVYFISYARFGGFDLTRKETWFVAATCFAHTQIESPFGLLKPERKVLMKGFDGDEEEDINENRIVIEEIAASLKASLLGTSNSSKGIVKAEEKGRKIEESGGAAAVKSSFAKHLGEYIGELQVQLQNLPTDVQEGRIRAQIEREIEATEQMLEKEKSIASDEIEKWDRKWMLRRMRKPELIETCKQNGIKGYSKLNKMEIVEMIERFEDDDVVQ</sequence>
<evidence type="ECO:0000256" key="1">
    <source>
        <dbReference type="SAM" id="Coils"/>
    </source>
</evidence>
<organism evidence="2 3">
    <name type="scientific">Bathycoccus prasinos</name>
    <dbReference type="NCBI Taxonomy" id="41875"/>
    <lineage>
        <taxon>Eukaryota</taxon>
        <taxon>Viridiplantae</taxon>
        <taxon>Chlorophyta</taxon>
        <taxon>Mamiellophyceae</taxon>
        <taxon>Mamiellales</taxon>
        <taxon>Bathycoccaceae</taxon>
        <taxon>Bathycoccus</taxon>
    </lineage>
</organism>
<reference evidence="2 3" key="1">
    <citation type="submission" date="2011-10" db="EMBL/GenBank/DDBJ databases">
        <authorList>
            <person name="Genoscope - CEA"/>
        </authorList>
    </citation>
    <scope>NUCLEOTIDE SEQUENCE [LARGE SCALE GENOMIC DNA]</scope>
    <source>
        <strain evidence="2 3">RCC 1105</strain>
    </source>
</reference>
<dbReference type="EMBL" id="FO082267">
    <property type="protein sequence ID" value="CCO19146.1"/>
    <property type="molecule type" value="Genomic_DNA"/>
</dbReference>
<dbReference type="RefSeq" id="XP_007510031.1">
    <property type="nucleotide sequence ID" value="XM_007509969.1"/>
</dbReference>
<proteinExistence type="predicted"/>
<dbReference type="AlphaFoldDB" id="K8EM61"/>
<keyword evidence="1" id="KW-0175">Coiled coil</keyword>
<gene>
    <name evidence="2" type="ordered locus">Bathy12g03060</name>
</gene>
<evidence type="ECO:0008006" key="4">
    <source>
        <dbReference type="Google" id="ProtNLM"/>
    </source>
</evidence>
<evidence type="ECO:0000313" key="3">
    <source>
        <dbReference type="Proteomes" id="UP000198341"/>
    </source>
</evidence>
<dbReference type="KEGG" id="bpg:Bathy12g03060"/>
<protein>
    <recommendedName>
        <fullName evidence="4">Rho termination factor N-terminal domain-containing protein</fullName>
    </recommendedName>
</protein>